<organism evidence="1 2">
    <name type="scientific">Streptomyces oryzae</name>
    <dbReference type="NCBI Taxonomy" id="1434886"/>
    <lineage>
        <taxon>Bacteria</taxon>
        <taxon>Bacillati</taxon>
        <taxon>Actinomycetota</taxon>
        <taxon>Actinomycetes</taxon>
        <taxon>Kitasatosporales</taxon>
        <taxon>Streptomycetaceae</taxon>
        <taxon>Streptomyces</taxon>
    </lineage>
</organism>
<evidence type="ECO:0000313" key="2">
    <source>
        <dbReference type="Proteomes" id="UP001519064"/>
    </source>
</evidence>
<accession>A0ABS3X9P8</accession>
<proteinExistence type="predicted"/>
<dbReference type="EMBL" id="JADKMA010000030">
    <property type="protein sequence ID" value="MBO8191782.1"/>
    <property type="molecule type" value="Genomic_DNA"/>
</dbReference>
<sequence>MLLPPEKTLFVRGATPVLLLSDAPVHEILPTVTALDGAVPPCEGWSITPKLTLCVVDGPGDAGLLIPALAAPVIDTAHGATAPGDMGDWCTDAERAGGAVVLSLDELPEILDWALQLGSGAAHGGFMASLN</sequence>
<dbReference type="Proteomes" id="UP001519064">
    <property type="component" value="Unassembled WGS sequence"/>
</dbReference>
<name>A0ABS3X9P8_9ACTN</name>
<dbReference type="RefSeq" id="WP_209238873.1">
    <property type="nucleotide sequence ID" value="NZ_JADKMA010000030.1"/>
</dbReference>
<comment type="caution">
    <text evidence="1">The sequence shown here is derived from an EMBL/GenBank/DDBJ whole genome shotgun (WGS) entry which is preliminary data.</text>
</comment>
<keyword evidence="2" id="KW-1185">Reference proteome</keyword>
<reference evidence="1 2" key="1">
    <citation type="submission" date="2020-11" db="EMBL/GenBank/DDBJ databases">
        <title>Streptomyces spirodelae sp. nov., isolated from duckweed.</title>
        <authorList>
            <person name="Saimee Y."/>
            <person name="Duangmal K."/>
        </authorList>
    </citation>
    <scope>NUCLEOTIDE SEQUENCE [LARGE SCALE GENOMIC DNA]</scope>
    <source>
        <strain evidence="1 2">S16-07</strain>
    </source>
</reference>
<evidence type="ECO:0000313" key="1">
    <source>
        <dbReference type="EMBL" id="MBO8191782.1"/>
    </source>
</evidence>
<protein>
    <submittedName>
        <fullName evidence="1">Uncharacterized protein</fullName>
    </submittedName>
</protein>
<gene>
    <name evidence="1" type="ORF">ITI46_08825</name>
</gene>